<comment type="caution">
    <text evidence="1">The sequence shown here is derived from an EMBL/GenBank/DDBJ whole genome shotgun (WGS) entry which is preliminary data.</text>
</comment>
<gene>
    <name evidence="1" type="ORF">FWILDA_LOCUS18280</name>
</gene>
<dbReference type="Proteomes" id="UP001153678">
    <property type="component" value="Unassembled WGS sequence"/>
</dbReference>
<evidence type="ECO:0000313" key="2">
    <source>
        <dbReference type="Proteomes" id="UP001153678"/>
    </source>
</evidence>
<sequence>TSPGIFKNAFRLIRLEPLIVSLFKLRHSARSTSRFLLLSIHDPLFSKLSHYKLG</sequence>
<proteinExistence type="predicted"/>
<dbReference type="EMBL" id="CAMKVN010017204">
    <property type="protein sequence ID" value="CAI2197848.1"/>
    <property type="molecule type" value="Genomic_DNA"/>
</dbReference>
<reference evidence="1" key="1">
    <citation type="submission" date="2022-08" db="EMBL/GenBank/DDBJ databases">
        <authorList>
            <person name="Kallberg Y."/>
            <person name="Tangrot J."/>
            <person name="Rosling A."/>
        </authorList>
    </citation>
    <scope>NUCLEOTIDE SEQUENCE</scope>
    <source>
        <strain evidence="1">Wild A</strain>
    </source>
</reference>
<keyword evidence="2" id="KW-1185">Reference proteome</keyword>
<evidence type="ECO:0000313" key="1">
    <source>
        <dbReference type="EMBL" id="CAI2197848.1"/>
    </source>
</evidence>
<accession>A0A9W4T8C9</accession>
<name>A0A9W4T8C9_9GLOM</name>
<protein>
    <submittedName>
        <fullName evidence="1">20099_t:CDS:1</fullName>
    </submittedName>
</protein>
<dbReference type="AlphaFoldDB" id="A0A9W4T8C9"/>
<organism evidence="1 2">
    <name type="scientific">Funneliformis geosporum</name>
    <dbReference type="NCBI Taxonomy" id="1117311"/>
    <lineage>
        <taxon>Eukaryota</taxon>
        <taxon>Fungi</taxon>
        <taxon>Fungi incertae sedis</taxon>
        <taxon>Mucoromycota</taxon>
        <taxon>Glomeromycotina</taxon>
        <taxon>Glomeromycetes</taxon>
        <taxon>Glomerales</taxon>
        <taxon>Glomeraceae</taxon>
        <taxon>Funneliformis</taxon>
    </lineage>
</organism>
<feature type="non-terminal residue" evidence="1">
    <location>
        <position position="1"/>
    </location>
</feature>
<feature type="non-terminal residue" evidence="1">
    <location>
        <position position="54"/>
    </location>
</feature>